<dbReference type="InterPro" id="IPR003594">
    <property type="entry name" value="HATPase_dom"/>
</dbReference>
<dbReference type="FunFam" id="3.40.50.670:FF:000002">
    <property type="entry name" value="DNA gyrase subunit B"/>
    <property type="match status" value="1"/>
</dbReference>
<dbReference type="InterPro" id="IPR000565">
    <property type="entry name" value="Topo_IIA_B"/>
</dbReference>
<dbReference type="Proteomes" id="UP000730161">
    <property type="component" value="Unassembled WGS sequence"/>
</dbReference>
<proteinExistence type="inferred from homology"/>
<dbReference type="InterPro" id="IPR020568">
    <property type="entry name" value="Ribosomal_Su5_D2-typ_SF"/>
</dbReference>
<dbReference type="CDD" id="cd16928">
    <property type="entry name" value="HATPase_GyrB-like"/>
    <property type="match status" value="1"/>
</dbReference>
<evidence type="ECO:0000256" key="10">
    <source>
        <dbReference type="HAMAP-Rule" id="MF_01898"/>
    </source>
</evidence>
<dbReference type="SMART" id="SM00387">
    <property type="entry name" value="HATPase_c"/>
    <property type="match status" value="1"/>
</dbReference>
<keyword evidence="4 10" id="KW-0547">Nucleotide-binding</keyword>
<evidence type="ECO:0000259" key="12">
    <source>
        <dbReference type="PROSITE" id="PS50880"/>
    </source>
</evidence>
<dbReference type="Gene3D" id="3.30.230.10">
    <property type="match status" value="1"/>
</dbReference>
<keyword evidence="9 10" id="KW-0413">Isomerase</keyword>
<keyword evidence="14" id="KW-1185">Reference proteome</keyword>
<dbReference type="Gene3D" id="3.40.50.670">
    <property type="match status" value="1"/>
</dbReference>
<feature type="region of interest" description="Disordered" evidence="11">
    <location>
        <begin position="416"/>
        <end position="436"/>
    </location>
</feature>
<dbReference type="Pfam" id="PF00204">
    <property type="entry name" value="DNA_gyraseB"/>
    <property type="match status" value="1"/>
</dbReference>
<feature type="binding site" evidence="10">
    <location>
        <position position="523"/>
    </location>
    <ligand>
        <name>Mg(2+)</name>
        <dbReference type="ChEBI" id="CHEBI:18420"/>
        <label>2</label>
    </ligand>
</feature>
<comment type="cofactor">
    <cofactor evidence="10">
        <name>Mg(2+)</name>
        <dbReference type="ChEBI" id="CHEBI:18420"/>
    </cofactor>
    <cofactor evidence="10">
        <name>Mn(2+)</name>
        <dbReference type="ChEBI" id="CHEBI:29035"/>
    </cofactor>
    <cofactor evidence="10">
        <name>Ca(2+)</name>
        <dbReference type="ChEBI" id="CHEBI:29108"/>
    </cofactor>
    <text evidence="10">Binds two Mg(2+) per subunit. The magnesium ions form salt bridges with both the protein and the DNA. Can also accept other divalent metal cations, such as Mn(2+) or Ca(2+).</text>
</comment>
<feature type="site" description="Interaction with DNA" evidence="10">
    <location>
        <position position="473"/>
    </location>
</feature>
<feature type="site" description="Interaction with DNA" evidence="10">
    <location>
        <position position="476"/>
    </location>
</feature>
<name>A0A8J7WAY7_9EURY</name>
<dbReference type="GO" id="GO:0005694">
    <property type="term" value="C:chromosome"/>
    <property type="evidence" value="ECO:0007669"/>
    <property type="project" value="InterPro"/>
</dbReference>
<feature type="domain" description="Toprim" evidence="12">
    <location>
        <begin position="442"/>
        <end position="556"/>
    </location>
</feature>
<evidence type="ECO:0000256" key="11">
    <source>
        <dbReference type="SAM" id="MobiDB-lite"/>
    </source>
</evidence>
<dbReference type="NCBIfam" id="NF004189">
    <property type="entry name" value="PRK05644.1"/>
    <property type="match status" value="1"/>
</dbReference>
<comment type="subcellular location">
    <subcellularLocation>
        <location evidence="10">Cytoplasm</location>
    </subcellularLocation>
</comment>
<comment type="caution">
    <text evidence="13">The sequence shown here is derived from an EMBL/GenBank/DDBJ whole genome shotgun (WGS) entry which is preliminary data.</text>
</comment>
<accession>A0A8J7WAY7</accession>
<dbReference type="HAMAP" id="MF_01898">
    <property type="entry name" value="GyrB"/>
    <property type="match status" value="1"/>
</dbReference>
<dbReference type="InterPro" id="IPR014721">
    <property type="entry name" value="Ribsml_uS5_D2-typ_fold_subgr"/>
</dbReference>
<dbReference type="SUPFAM" id="SSF56719">
    <property type="entry name" value="Type II DNA topoisomerase"/>
    <property type="match status" value="1"/>
</dbReference>
<evidence type="ECO:0000256" key="3">
    <source>
        <dbReference type="ARBA" id="ARBA00022723"/>
    </source>
</evidence>
<dbReference type="FunFam" id="3.30.230.10:FF:000005">
    <property type="entry name" value="DNA gyrase subunit B"/>
    <property type="match status" value="1"/>
</dbReference>
<dbReference type="PANTHER" id="PTHR45866:SF1">
    <property type="entry name" value="DNA GYRASE SUBUNIT B, MITOCHONDRIAL"/>
    <property type="match status" value="1"/>
</dbReference>
<dbReference type="Gene3D" id="3.30.565.10">
    <property type="entry name" value="Histidine kinase-like ATPase, C-terminal domain"/>
    <property type="match status" value="1"/>
</dbReference>
<dbReference type="InterPro" id="IPR034160">
    <property type="entry name" value="TOPRIM_GyrB"/>
</dbReference>
<feature type="binding site" evidence="10">
    <location>
        <position position="521"/>
    </location>
    <ligand>
        <name>Mg(2+)</name>
        <dbReference type="ChEBI" id="CHEBI:18420"/>
        <label>2</label>
    </ligand>
</feature>
<dbReference type="PANTHER" id="PTHR45866">
    <property type="entry name" value="DNA GYRASE/TOPOISOMERASE SUBUNIT B"/>
    <property type="match status" value="1"/>
</dbReference>
<evidence type="ECO:0000256" key="9">
    <source>
        <dbReference type="ARBA" id="ARBA00023235"/>
    </source>
</evidence>
<dbReference type="EC" id="5.6.2.2" evidence="10"/>
<evidence type="ECO:0000256" key="8">
    <source>
        <dbReference type="ARBA" id="ARBA00023125"/>
    </source>
</evidence>
<evidence type="ECO:0000256" key="4">
    <source>
        <dbReference type="ARBA" id="ARBA00022741"/>
    </source>
</evidence>
<feature type="binding site" evidence="10">
    <location>
        <position position="521"/>
    </location>
    <ligand>
        <name>Mg(2+)</name>
        <dbReference type="ChEBI" id="CHEBI:18420"/>
        <label>1</label>
        <note>catalytic</note>
    </ligand>
</feature>
<dbReference type="InterPro" id="IPR011557">
    <property type="entry name" value="GyrB"/>
</dbReference>
<protein>
    <recommendedName>
        <fullName evidence="10">DNA gyrase subunit B</fullName>
        <ecNumber evidence="10">5.6.2.2</ecNumber>
    </recommendedName>
</protein>
<keyword evidence="10" id="KW-0963">Cytoplasm</keyword>
<dbReference type="SUPFAM" id="SSF54211">
    <property type="entry name" value="Ribosomal protein S5 domain 2-like"/>
    <property type="match status" value="1"/>
</dbReference>
<evidence type="ECO:0000256" key="2">
    <source>
        <dbReference type="ARBA" id="ARBA00010708"/>
    </source>
</evidence>
<dbReference type="InterPro" id="IPR013760">
    <property type="entry name" value="Topo_IIA-like_dom_sf"/>
</dbReference>
<dbReference type="AlphaFoldDB" id="A0A8J7WAY7"/>
<evidence type="ECO:0000256" key="5">
    <source>
        <dbReference type="ARBA" id="ARBA00022840"/>
    </source>
</evidence>
<dbReference type="Pfam" id="PF02518">
    <property type="entry name" value="HATPase_c"/>
    <property type="match status" value="1"/>
</dbReference>
<dbReference type="InterPro" id="IPR036890">
    <property type="entry name" value="HATPase_C_sf"/>
</dbReference>
<dbReference type="CDD" id="cd03366">
    <property type="entry name" value="TOPRIM_TopoIIA_GyrB"/>
    <property type="match status" value="1"/>
</dbReference>
<dbReference type="GO" id="GO:0003918">
    <property type="term" value="F:DNA topoisomerase type II (double strand cut, ATP-hydrolyzing) activity"/>
    <property type="evidence" value="ECO:0007669"/>
    <property type="project" value="UniProtKB-UniRule"/>
</dbReference>
<keyword evidence="6 10" id="KW-0460">Magnesium</keyword>
<dbReference type="InterPro" id="IPR006171">
    <property type="entry name" value="TOPRIM_dom"/>
</dbReference>
<evidence type="ECO:0000313" key="14">
    <source>
        <dbReference type="Proteomes" id="UP000730161"/>
    </source>
</evidence>
<sequence>MNSTYNAEQITVLEGLTPVRERPAMYIGSTDSRGLHHLIYEVVDNSIDEALAGYCSHISIQINTDGSCTIEDDGRGIPIDIMPKYGKSALEVVMTILHAGGKFDKNSYQVSGGLHGVGVSVVNALSEWMTAEVFRGGKIYSIRFERGVVVSPISSVEESEEEQRRRLKDRYGSAASSMNIHDPSLMSGTRITFKPDASIFETTHFDFDVISSRLRELAFLNSGVRIRILDKRSGDGETFHYEGGLIEFVKYLNEGKEAIYPDVIYFGKKDEENKIEVDVAIQYNTGYSESVFAFVNSVNTREGGTHLEGFRSALTRAINTSAKKKNLLKGDFSLKGDDVREGLCTVISLKIANPQFEGQTKMRLGNSNVKGIVDSLVYQCLSEYFEEHPKVITIITEKASMAARAREAARNARELARRKSTLESSGLPGKLADCSERDPSKSEIYIVEGDSAGGSAKQGRNRRFQAILPLKGKILNVEKATEHKILKNIEINALISAIGTGIGTNFNPERARYHQIIIMTDADVDGAHISTLLLTFFYRYMKELIELGYIYIAQPPLYRIARGKNERYVFREEEMRKALKEMGETGVHVQRYKGLGEMNADQLWETTMNPEKRVLKQVMIEDAIHANDIFEKLMGENVSARKDFIKRHAGEVKNLDI</sequence>
<evidence type="ECO:0000256" key="7">
    <source>
        <dbReference type="ARBA" id="ARBA00023029"/>
    </source>
</evidence>
<dbReference type="GO" id="GO:0003677">
    <property type="term" value="F:DNA binding"/>
    <property type="evidence" value="ECO:0007669"/>
    <property type="project" value="UniProtKB-KW"/>
</dbReference>
<dbReference type="GO" id="GO:0005737">
    <property type="term" value="C:cytoplasm"/>
    <property type="evidence" value="ECO:0007669"/>
    <property type="project" value="UniProtKB-SubCell"/>
</dbReference>
<dbReference type="InterPro" id="IPR002288">
    <property type="entry name" value="DNA_gyrase_B_C"/>
</dbReference>
<dbReference type="EMBL" id="JWHL01000023">
    <property type="protein sequence ID" value="MBR1369885.1"/>
    <property type="molecule type" value="Genomic_DNA"/>
</dbReference>
<comment type="catalytic activity">
    <reaction evidence="1 10">
        <text>ATP-dependent breakage, passage and rejoining of double-stranded DNA.</text>
        <dbReference type="EC" id="5.6.2.2"/>
    </reaction>
</comment>
<evidence type="ECO:0000256" key="6">
    <source>
        <dbReference type="ARBA" id="ARBA00022842"/>
    </source>
</evidence>
<organism evidence="13 14">
    <name type="scientific">Methanocalculus chunghsingensis</name>
    <dbReference type="NCBI Taxonomy" id="156457"/>
    <lineage>
        <taxon>Archaea</taxon>
        <taxon>Methanobacteriati</taxon>
        <taxon>Methanobacteriota</taxon>
        <taxon>Stenosarchaea group</taxon>
        <taxon>Methanomicrobia</taxon>
        <taxon>Methanomicrobiales</taxon>
        <taxon>Methanocalculaceae</taxon>
        <taxon>Methanocalculus</taxon>
    </lineage>
</organism>
<keyword evidence="7 10" id="KW-0799">Topoisomerase</keyword>
<dbReference type="InterPro" id="IPR001241">
    <property type="entry name" value="Topo_IIA"/>
</dbReference>
<dbReference type="PRINTS" id="PR01159">
    <property type="entry name" value="DNAGYRASEB"/>
</dbReference>
<dbReference type="GO" id="GO:0046872">
    <property type="term" value="F:metal ion binding"/>
    <property type="evidence" value="ECO:0007669"/>
    <property type="project" value="UniProtKB-KW"/>
</dbReference>
<dbReference type="PROSITE" id="PS50880">
    <property type="entry name" value="TOPRIM"/>
    <property type="match status" value="1"/>
</dbReference>
<dbReference type="NCBIfam" id="NF011501">
    <property type="entry name" value="PRK14939.1"/>
    <property type="match status" value="1"/>
</dbReference>
<dbReference type="PRINTS" id="PR00418">
    <property type="entry name" value="TPI2FAMILY"/>
</dbReference>
<dbReference type="CDD" id="cd00822">
    <property type="entry name" value="TopoII_Trans_DNA_gyrase"/>
    <property type="match status" value="1"/>
</dbReference>
<dbReference type="Pfam" id="PF01751">
    <property type="entry name" value="Toprim"/>
    <property type="match status" value="1"/>
</dbReference>
<comment type="miscellaneous">
    <text evidence="10">Few gyrases are as efficient as E.coli at forming negative supercoils. Not all organisms have 2 type II topoisomerases; in organisms with a single type II topoisomerase this enzyme also has to decatenate newly replicated chromosomes.</text>
</comment>
<keyword evidence="3 10" id="KW-0479">Metal-binding</keyword>
<gene>
    <name evidence="10" type="primary">gyrB</name>
    <name evidence="13" type="ORF">RJ53_10515</name>
</gene>
<dbReference type="Pfam" id="PF00986">
    <property type="entry name" value="DNA_gyraseB_C"/>
    <property type="match status" value="1"/>
</dbReference>
<comment type="subunit">
    <text evidence="10">Heterotetramer, composed of two GyrA and two GyrB chains. In the heterotetramer, GyrA contains the active site tyrosine that forms a transient covalent intermediate with DNA, while GyrB binds cofactors and catalyzes ATP hydrolysis.</text>
</comment>
<dbReference type="PROSITE" id="PS00177">
    <property type="entry name" value="TOPOISOMERASE_II"/>
    <property type="match status" value="1"/>
</dbReference>
<dbReference type="RefSeq" id="WP_211531640.1">
    <property type="nucleotide sequence ID" value="NZ_JWHL01000023.1"/>
</dbReference>
<dbReference type="SMART" id="SM00433">
    <property type="entry name" value="TOP2c"/>
    <property type="match status" value="1"/>
</dbReference>
<dbReference type="GO" id="GO:0006265">
    <property type="term" value="P:DNA topological change"/>
    <property type="evidence" value="ECO:0007669"/>
    <property type="project" value="UniProtKB-UniRule"/>
</dbReference>
<dbReference type="GO" id="GO:0005524">
    <property type="term" value="F:ATP binding"/>
    <property type="evidence" value="ECO:0007669"/>
    <property type="project" value="UniProtKB-UniRule"/>
</dbReference>
<comment type="function">
    <text evidence="10">A type II topoisomerase that negatively supercoils closed circular double-stranded (ds) DNA in an ATP-dependent manner to modulate DNA topology and maintain chromosomes in an underwound state. Negative supercoiling favors strand separation, and DNA replication, transcription, recombination and repair, all of which involve strand separation. Also able to catalyze the interconversion of other topological isomers of dsDNA rings, including catenanes and knotted rings. Type II topoisomerases break and join 2 DNA strands simultaneously in an ATP-dependent manner.</text>
</comment>
<dbReference type="InterPro" id="IPR013506">
    <property type="entry name" value="Topo_IIA_bsu_dom2"/>
</dbReference>
<dbReference type="OrthoDB" id="358756at2157"/>
<reference evidence="13" key="1">
    <citation type="submission" date="2014-12" db="EMBL/GenBank/DDBJ databases">
        <authorList>
            <person name="Huang H.-H."/>
            <person name="Chen S.-C."/>
            <person name="Lai M.-C."/>
        </authorList>
    </citation>
    <scope>NUCLEOTIDE SEQUENCE</scope>
    <source>
        <strain evidence="13">K1F9705b</strain>
    </source>
</reference>
<dbReference type="InterPro" id="IPR013759">
    <property type="entry name" value="Topo_IIA_B_C"/>
</dbReference>
<dbReference type="SUPFAM" id="SSF55874">
    <property type="entry name" value="ATPase domain of HSP90 chaperone/DNA topoisomerase II/histidine kinase"/>
    <property type="match status" value="1"/>
</dbReference>
<keyword evidence="5 10" id="KW-0067">ATP-binding</keyword>
<feature type="binding site" evidence="10">
    <location>
        <position position="448"/>
    </location>
    <ligand>
        <name>Mg(2+)</name>
        <dbReference type="ChEBI" id="CHEBI:18420"/>
        <label>1</label>
        <note>catalytic</note>
    </ligand>
</feature>
<dbReference type="InterPro" id="IPR018522">
    <property type="entry name" value="TopoIIA_CS"/>
</dbReference>
<keyword evidence="8" id="KW-0238">DNA-binding</keyword>
<evidence type="ECO:0000313" key="13">
    <source>
        <dbReference type="EMBL" id="MBR1369885.1"/>
    </source>
</evidence>
<evidence type="ECO:0000256" key="1">
    <source>
        <dbReference type="ARBA" id="ARBA00000185"/>
    </source>
</evidence>
<dbReference type="GO" id="GO:0006261">
    <property type="term" value="P:DNA-templated DNA replication"/>
    <property type="evidence" value="ECO:0007669"/>
    <property type="project" value="UniProtKB-UniRule"/>
</dbReference>
<comment type="similarity">
    <text evidence="2 10">Belongs to the type II topoisomerase GyrB family.</text>
</comment>